<gene>
    <name evidence="1" type="ORF">NEMVEDRAFT_v1g225518</name>
</gene>
<accession>A7TD61</accession>
<dbReference type="PhylomeDB" id="A7TD61"/>
<dbReference type="EMBL" id="DS477317">
    <property type="protein sequence ID" value="EDO25994.1"/>
    <property type="molecule type" value="Genomic_DNA"/>
</dbReference>
<dbReference type="PANTHER" id="PTHR38696">
    <property type="entry name" value="MEDIATOR OF RNA POLYMERASE II TRANSCRIPTION SUBUNIT 13"/>
    <property type="match status" value="1"/>
</dbReference>
<evidence type="ECO:0000313" key="2">
    <source>
        <dbReference type="Proteomes" id="UP000001593"/>
    </source>
</evidence>
<reference evidence="1 2" key="1">
    <citation type="journal article" date="2007" name="Science">
        <title>Sea anemone genome reveals ancestral eumetazoan gene repertoire and genomic organization.</title>
        <authorList>
            <person name="Putnam N.H."/>
            <person name="Srivastava M."/>
            <person name="Hellsten U."/>
            <person name="Dirks B."/>
            <person name="Chapman J."/>
            <person name="Salamov A."/>
            <person name="Terry A."/>
            <person name="Shapiro H."/>
            <person name="Lindquist E."/>
            <person name="Kapitonov V.V."/>
            <person name="Jurka J."/>
            <person name="Genikhovich G."/>
            <person name="Grigoriev I.V."/>
            <person name="Lucas S.M."/>
            <person name="Steele R.E."/>
            <person name="Finnerty J.R."/>
            <person name="Technau U."/>
            <person name="Martindale M.Q."/>
            <person name="Rokhsar D.S."/>
        </authorList>
    </citation>
    <scope>NUCLEOTIDE SEQUENCE [LARGE SCALE GENOMIC DNA]</scope>
    <source>
        <strain evidence="2">CH2 X CH6</strain>
    </source>
</reference>
<dbReference type="InParanoid" id="A7TD61"/>
<proteinExistence type="predicted"/>
<keyword evidence="2" id="KW-1185">Reference proteome</keyword>
<sequence length="202" mass="22881">MGNVDSSQLAPIPLGFEYMCLVLHKPDGIRIIHGSEQNIAIIKEVLLSTWEAGLDDKDAKMKCHGYVQSFKLTGFPFDKGSSQVEAVNARKLVSKLLWKLNNVGWKLVMTTDLSRKLGLGTFFFVKEETEAVTYTFPCINLSSSDKIQFVNFSQRLYPQFLSVIESTWTQGIQMIESEEENLYEVKMHGDPWKGFGQESIES</sequence>
<organism evidence="1 2">
    <name type="scientific">Nematostella vectensis</name>
    <name type="common">Starlet sea anemone</name>
    <dbReference type="NCBI Taxonomy" id="45351"/>
    <lineage>
        <taxon>Eukaryota</taxon>
        <taxon>Metazoa</taxon>
        <taxon>Cnidaria</taxon>
        <taxon>Anthozoa</taxon>
        <taxon>Hexacorallia</taxon>
        <taxon>Actiniaria</taxon>
        <taxon>Edwardsiidae</taxon>
        <taxon>Nematostella</taxon>
    </lineage>
</organism>
<name>A7TD61_NEMVE</name>
<dbReference type="KEGG" id="nve:5496324"/>
<dbReference type="Proteomes" id="UP000001593">
    <property type="component" value="Unassembled WGS sequence"/>
</dbReference>
<dbReference type="AlphaFoldDB" id="A7TD61"/>
<dbReference type="PANTHER" id="PTHR38696:SF1">
    <property type="entry name" value="MEDIATOR OF RNA POLYMERASE II TRANSCRIPTION SUBUNIT 13"/>
    <property type="match status" value="1"/>
</dbReference>
<dbReference type="STRING" id="45351.A7TD61"/>
<evidence type="ECO:0000313" key="1">
    <source>
        <dbReference type="EMBL" id="EDO25994.1"/>
    </source>
</evidence>
<feature type="non-terminal residue" evidence="1">
    <location>
        <position position="202"/>
    </location>
</feature>
<dbReference type="HOGENOM" id="CLU_070836_0_0_1"/>
<protein>
    <submittedName>
        <fullName evidence="1">Uncharacterized protein</fullName>
    </submittedName>
</protein>